<organism evidence="5 6">
    <name type="scientific">Hevea brasiliensis</name>
    <name type="common">Para rubber tree</name>
    <name type="synonym">Siphonia brasiliensis</name>
    <dbReference type="NCBI Taxonomy" id="3981"/>
    <lineage>
        <taxon>Eukaryota</taxon>
        <taxon>Viridiplantae</taxon>
        <taxon>Streptophyta</taxon>
        <taxon>Embryophyta</taxon>
        <taxon>Tracheophyta</taxon>
        <taxon>Spermatophyta</taxon>
        <taxon>Magnoliopsida</taxon>
        <taxon>eudicotyledons</taxon>
        <taxon>Gunneridae</taxon>
        <taxon>Pentapetalae</taxon>
        <taxon>rosids</taxon>
        <taxon>fabids</taxon>
        <taxon>Malpighiales</taxon>
        <taxon>Euphorbiaceae</taxon>
        <taxon>Crotonoideae</taxon>
        <taxon>Micrandreae</taxon>
        <taxon>Hevea</taxon>
    </lineage>
</organism>
<dbReference type="Pfam" id="PF23559">
    <property type="entry name" value="WHD_DRP"/>
    <property type="match status" value="1"/>
</dbReference>
<dbReference type="InterPro" id="IPR058922">
    <property type="entry name" value="WHD_DRP"/>
</dbReference>
<name>A0A6A6L1X4_HEVBR</name>
<keyword evidence="6" id="KW-1185">Reference proteome</keyword>
<reference evidence="5 6" key="1">
    <citation type="journal article" date="2020" name="Mol. Plant">
        <title>The Chromosome-Based Rubber Tree Genome Provides New Insights into Spurge Genome Evolution and Rubber Biosynthesis.</title>
        <authorList>
            <person name="Liu J."/>
            <person name="Shi C."/>
            <person name="Shi C.C."/>
            <person name="Li W."/>
            <person name="Zhang Q.J."/>
            <person name="Zhang Y."/>
            <person name="Li K."/>
            <person name="Lu H.F."/>
            <person name="Shi C."/>
            <person name="Zhu S.T."/>
            <person name="Xiao Z.Y."/>
            <person name="Nan H."/>
            <person name="Yue Y."/>
            <person name="Zhu X.G."/>
            <person name="Wu Y."/>
            <person name="Hong X.N."/>
            <person name="Fan G.Y."/>
            <person name="Tong Y."/>
            <person name="Zhang D."/>
            <person name="Mao C.L."/>
            <person name="Liu Y.L."/>
            <person name="Hao S.J."/>
            <person name="Liu W.Q."/>
            <person name="Lv M.Q."/>
            <person name="Zhang H.B."/>
            <person name="Liu Y."/>
            <person name="Hu-Tang G.R."/>
            <person name="Wang J.P."/>
            <person name="Wang J.H."/>
            <person name="Sun Y.H."/>
            <person name="Ni S.B."/>
            <person name="Chen W.B."/>
            <person name="Zhang X.C."/>
            <person name="Jiao Y.N."/>
            <person name="Eichler E.E."/>
            <person name="Li G.H."/>
            <person name="Liu X."/>
            <person name="Gao L.Z."/>
        </authorList>
    </citation>
    <scope>NUCLEOTIDE SEQUENCE [LARGE SCALE GENOMIC DNA]</scope>
    <source>
        <strain evidence="6">cv. GT1</strain>
        <tissue evidence="5">Leaf</tissue>
    </source>
</reference>
<feature type="domain" description="Disease resistance protein winged helix" evidence="4">
    <location>
        <begin position="86"/>
        <end position="148"/>
    </location>
</feature>
<proteinExistence type="predicted"/>
<dbReference type="InterPro" id="IPR027417">
    <property type="entry name" value="P-loop_NTPase"/>
</dbReference>
<dbReference type="Proteomes" id="UP000467840">
    <property type="component" value="Chromosome 7"/>
</dbReference>
<dbReference type="SUPFAM" id="SSF52540">
    <property type="entry name" value="P-loop containing nucleoside triphosphate hydrolases"/>
    <property type="match status" value="1"/>
</dbReference>
<dbReference type="Gene3D" id="1.10.8.430">
    <property type="entry name" value="Helical domain of apoptotic protease-activating factors"/>
    <property type="match status" value="1"/>
</dbReference>
<dbReference type="GO" id="GO:0098542">
    <property type="term" value="P:defense response to other organism"/>
    <property type="evidence" value="ECO:0007669"/>
    <property type="project" value="TreeGrafter"/>
</dbReference>
<dbReference type="InterPro" id="IPR042197">
    <property type="entry name" value="Apaf_helical"/>
</dbReference>
<sequence length="206" mass="23274">MYVAPGSKVILTTRDEAVARTLGNTEFPNLSCISDEHCWSIFVDHAFGRRRIADPNLEVIHEKVINKCGRLPLAARTLGGKGGMENDYVFRKKQLVLLWMAEGLIEQQDDQHMEDVGNEYFQDLFSRSFFQSSSTGGFIMHDLVNDLAQSVAGETCFRLEDSSMVGQQFEKEKARHFSYICSIMIELKDLYPSLGSNVYGPSCPFQ</sequence>
<dbReference type="AlphaFoldDB" id="A0A6A6L1X4"/>
<protein>
    <submittedName>
        <fullName evidence="5">Uncharacterized protein</fullName>
    </submittedName>
</protein>
<dbReference type="InterPro" id="IPR002182">
    <property type="entry name" value="NB-ARC"/>
</dbReference>
<evidence type="ECO:0000259" key="3">
    <source>
        <dbReference type="Pfam" id="PF00931"/>
    </source>
</evidence>
<dbReference type="GO" id="GO:0043531">
    <property type="term" value="F:ADP binding"/>
    <property type="evidence" value="ECO:0007669"/>
    <property type="project" value="InterPro"/>
</dbReference>
<dbReference type="PANTHER" id="PTHR23155">
    <property type="entry name" value="DISEASE RESISTANCE PROTEIN RP"/>
    <property type="match status" value="1"/>
</dbReference>
<dbReference type="InterPro" id="IPR044974">
    <property type="entry name" value="Disease_R_plants"/>
</dbReference>
<gene>
    <name evidence="5" type="ORF">GH714_004184</name>
</gene>
<keyword evidence="1" id="KW-0677">Repeat</keyword>
<keyword evidence="2" id="KW-0611">Plant defense</keyword>
<evidence type="ECO:0000256" key="1">
    <source>
        <dbReference type="ARBA" id="ARBA00022737"/>
    </source>
</evidence>
<evidence type="ECO:0000313" key="6">
    <source>
        <dbReference type="Proteomes" id="UP000467840"/>
    </source>
</evidence>
<evidence type="ECO:0000256" key="2">
    <source>
        <dbReference type="ARBA" id="ARBA00022821"/>
    </source>
</evidence>
<accession>A0A6A6L1X4</accession>
<feature type="domain" description="NB-ARC" evidence="3">
    <location>
        <begin position="6"/>
        <end position="48"/>
    </location>
</feature>
<dbReference type="Pfam" id="PF00931">
    <property type="entry name" value="NB-ARC"/>
    <property type="match status" value="1"/>
</dbReference>
<evidence type="ECO:0000259" key="4">
    <source>
        <dbReference type="Pfam" id="PF23559"/>
    </source>
</evidence>
<comment type="caution">
    <text evidence="5">The sequence shown here is derived from an EMBL/GenBank/DDBJ whole genome shotgun (WGS) entry which is preliminary data.</text>
</comment>
<dbReference type="EMBL" id="JAAGAX010000013">
    <property type="protein sequence ID" value="KAF2293689.1"/>
    <property type="molecule type" value="Genomic_DNA"/>
</dbReference>
<evidence type="ECO:0000313" key="5">
    <source>
        <dbReference type="EMBL" id="KAF2293689.1"/>
    </source>
</evidence>
<dbReference type="PANTHER" id="PTHR23155:SF1205">
    <property type="entry name" value="DISEASE RESISTANCE PROTEIN RPM1"/>
    <property type="match status" value="1"/>
</dbReference>